<reference evidence="3" key="1">
    <citation type="submission" date="2017-08" db="EMBL/GenBank/DDBJ databases">
        <authorList>
            <person name="Polle J.E."/>
            <person name="Barry K."/>
            <person name="Cushman J."/>
            <person name="Schmutz J."/>
            <person name="Tran D."/>
            <person name="Hathwaick L.T."/>
            <person name="Yim W.C."/>
            <person name="Jenkins J."/>
            <person name="Mckie-Krisberg Z.M."/>
            <person name="Prochnik S."/>
            <person name="Lindquist E."/>
            <person name="Dockter R.B."/>
            <person name="Adam C."/>
            <person name="Molina H."/>
            <person name="Bunkerborg J."/>
            <person name="Jin E."/>
            <person name="Buchheim M."/>
            <person name="Magnuson J."/>
        </authorList>
    </citation>
    <scope>NUCLEOTIDE SEQUENCE</scope>
    <source>
        <strain evidence="3">CCAP 19/18</strain>
    </source>
</reference>
<proteinExistence type="predicted"/>
<feature type="coiled-coil region" evidence="1">
    <location>
        <begin position="800"/>
        <end position="869"/>
    </location>
</feature>
<keyword evidence="4" id="KW-1185">Reference proteome</keyword>
<evidence type="ECO:0000313" key="3">
    <source>
        <dbReference type="EMBL" id="KAF5832196.1"/>
    </source>
</evidence>
<feature type="compositionally biased region" description="Basic and acidic residues" evidence="2">
    <location>
        <begin position="1"/>
        <end position="20"/>
    </location>
</feature>
<evidence type="ECO:0000256" key="2">
    <source>
        <dbReference type="SAM" id="MobiDB-lite"/>
    </source>
</evidence>
<evidence type="ECO:0008006" key="5">
    <source>
        <dbReference type="Google" id="ProtNLM"/>
    </source>
</evidence>
<dbReference type="EMBL" id="MU069891">
    <property type="protein sequence ID" value="KAF5832196.1"/>
    <property type="molecule type" value="Genomic_DNA"/>
</dbReference>
<protein>
    <recommendedName>
        <fullName evidence="5">TNFR-Cys domain-containing protein</fullName>
    </recommendedName>
</protein>
<gene>
    <name evidence="3" type="ORF">DUNSADRAFT_12003</name>
</gene>
<feature type="region of interest" description="Disordered" evidence="2">
    <location>
        <begin position="1"/>
        <end position="42"/>
    </location>
</feature>
<organism evidence="3 4">
    <name type="scientific">Dunaliella salina</name>
    <name type="common">Green alga</name>
    <name type="synonym">Protococcus salinus</name>
    <dbReference type="NCBI Taxonomy" id="3046"/>
    <lineage>
        <taxon>Eukaryota</taxon>
        <taxon>Viridiplantae</taxon>
        <taxon>Chlorophyta</taxon>
        <taxon>core chlorophytes</taxon>
        <taxon>Chlorophyceae</taxon>
        <taxon>CS clade</taxon>
        <taxon>Chlamydomonadales</taxon>
        <taxon>Dunaliellaceae</taxon>
        <taxon>Dunaliella</taxon>
    </lineage>
</organism>
<accession>A0ABQ7GC59</accession>
<comment type="caution">
    <text evidence="3">The sequence shown here is derived from an EMBL/GenBank/DDBJ whole genome shotgun (WGS) entry which is preliminary data.</text>
</comment>
<evidence type="ECO:0000256" key="1">
    <source>
        <dbReference type="SAM" id="Coils"/>
    </source>
</evidence>
<dbReference type="Proteomes" id="UP000815325">
    <property type="component" value="Unassembled WGS sequence"/>
</dbReference>
<name>A0ABQ7GC59_DUNSA</name>
<sequence>MEKAPTLEKTQSRRTGDFRSKSRKKSSDPFGGDGDAKEETNHAQQVVRELYTRYKQQLERWRGYRDLAWIMAFSTLLLAVLYTQRQAPIAHKVFQTLEDVLVPEGDSVASTADVYGWLKGVLKDVWKDPLCGDGLCEEPFEYPSYSRYGCRADCGKLNEKMNLTTIQINVEWNFTHPANALESTSLREQSSWNLCPVGPNNGGTEILFSRKCYFGDDHTFASTTGSTSTVLRDVPDGTWEMLIRRDTFHKTKGSVMDHSKVQAIAYYYRVYIAALAAAAQQNTEVNLLEEGHRLATTPFMEYARMKIGSDTGFRDYIIATCACLGVTVEQGRDFNYSQPIPEDDDDTPLILRPFRITQVEPVNTLDDLQTKVCQRYNYTDADRPVLGDGQAWEDLEGDQFKTPYCQNLLLGSSTTIAANSRSVRWAEEQVAEVKRLLVAEREGDEDDNGVADVGQAVYDGLKEYVEENMGELYNPVFQMPRGVLALRDLARAKGQAVYEQFYMGEMLEQGEAYINLTRASVESESDLTLPDLAFRAEARIKEVQLQQDQFLNISIPKDDLFSAETLPESLKVSELIDVFSQALDLTMDSRQCQPDEGQPAYRAPCMEVQLLEGNTVVVSNTTLPEADAPALRNATFGSGNGTGTLYLPYTIVAWYGGGDAYLRDNLDRRGPQYIGECKALDVTCTRNIGSSKNPYNCTYLDSGEKVPGDMTRDPEYRLDCEIPCSEQMDCNALCECGGGGFENTGCGEHEMCECKECSDGMSPDASKDSEFFQLITRSRGGASFDAIAEVDLSERRQLGVQEEINKMLGQTETLQELQDDIQEKMASVTAAEDARKALGNIEEMASLQLQAQEALRRAVQDQVNTIQRNIDEGKITALEALVLYKRTRRDGRIESKRVNLANDPVVRRPTESYMFELRNDPFEKADRARERYVGLTNRVISGLLLHQVRVEDVECGMCDEFGKIDDSCKGEVKTEPYGVDPVFKRGTSLYNPDFDDIDSEIVASIYNCSALDDPT</sequence>
<keyword evidence="1" id="KW-0175">Coiled coil</keyword>
<evidence type="ECO:0000313" key="4">
    <source>
        <dbReference type="Proteomes" id="UP000815325"/>
    </source>
</evidence>